<evidence type="ECO:0000259" key="5">
    <source>
        <dbReference type="SMART" id="SM00291"/>
    </source>
</evidence>
<evidence type="ECO:0000256" key="2">
    <source>
        <dbReference type="ARBA" id="ARBA00022771"/>
    </source>
</evidence>
<evidence type="ECO:0000256" key="4">
    <source>
        <dbReference type="SAM" id="MobiDB-lite"/>
    </source>
</evidence>
<sequence>MARRVANKFQSDGDGAGYPEQRWGFWALVAQKPIQDEKPEECVMLEVEKKEGQLLGISTIDVEGMCVVSDIVDGPVKAWNEANPDKVLKIHDCITEVNGVKDSYENILNELRKFQIHKIVAKKTKIPFCSQGHVLRPDPRVFNSCDVCGVSGTEWRCPSGCDYDMCLSCYRDVTGGDVSSPVEDVDAFAQRRVEVVCRGEGNQSDPQVERDSWDEQRLRKLCARHGWDFEWMTEDGERRRRADERLTEWKLEESMAAFLQEDAQEPDQQNMKPVEEEAEPPKLLRVAS</sequence>
<keyword evidence="2" id="KW-0863">Zinc-finger</keyword>
<dbReference type="InterPro" id="IPR000433">
    <property type="entry name" value="Znf_ZZ"/>
</dbReference>
<evidence type="ECO:0000313" key="6">
    <source>
        <dbReference type="EMBL" id="CAE7483920.1"/>
    </source>
</evidence>
<evidence type="ECO:0000256" key="3">
    <source>
        <dbReference type="ARBA" id="ARBA00022833"/>
    </source>
</evidence>
<keyword evidence="1" id="KW-0479">Metal-binding</keyword>
<evidence type="ECO:0000313" key="7">
    <source>
        <dbReference type="Proteomes" id="UP000604046"/>
    </source>
</evidence>
<accession>A0A812SKJ8</accession>
<dbReference type="GO" id="GO:0008270">
    <property type="term" value="F:zinc ion binding"/>
    <property type="evidence" value="ECO:0007669"/>
    <property type="project" value="UniProtKB-KW"/>
</dbReference>
<name>A0A812SKJ8_9DINO</name>
<organism evidence="6 7">
    <name type="scientific">Symbiodinium natans</name>
    <dbReference type="NCBI Taxonomy" id="878477"/>
    <lineage>
        <taxon>Eukaryota</taxon>
        <taxon>Sar</taxon>
        <taxon>Alveolata</taxon>
        <taxon>Dinophyceae</taxon>
        <taxon>Suessiales</taxon>
        <taxon>Symbiodiniaceae</taxon>
        <taxon>Symbiodinium</taxon>
    </lineage>
</organism>
<keyword evidence="3" id="KW-0862">Zinc</keyword>
<keyword evidence="7" id="KW-1185">Reference proteome</keyword>
<dbReference type="AlphaFoldDB" id="A0A812SKJ8"/>
<dbReference type="Proteomes" id="UP000604046">
    <property type="component" value="Unassembled WGS sequence"/>
</dbReference>
<protein>
    <recommendedName>
        <fullName evidence="5">ZZ-type domain-containing protein</fullName>
    </recommendedName>
</protein>
<comment type="caution">
    <text evidence="6">The sequence shown here is derived from an EMBL/GenBank/DDBJ whole genome shotgun (WGS) entry which is preliminary data.</text>
</comment>
<feature type="compositionally biased region" description="Basic and acidic residues" evidence="4">
    <location>
        <begin position="273"/>
        <end position="282"/>
    </location>
</feature>
<gene>
    <name evidence="6" type="ORF">SNAT2548_LOCUS27160</name>
</gene>
<dbReference type="OrthoDB" id="436226at2759"/>
<dbReference type="EMBL" id="CAJNDS010002457">
    <property type="protein sequence ID" value="CAE7483920.1"/>
    <property type="molecule type" value="Genomic_DNA"/>
</dbReference>
<feature type="region of interest" description="Disordered" evidence="4">
    <location>
        <begin position="259"/>
        <end position="288"/>
    </location>
</feature>
<dbReference type="SMART" id="SM00291">
    <property type="entry name" value="ZnF_ZZ"/>
    <property type="match status" value="1"/>
</dbReference>
<reference evidence="6" key="1">
    <citation type="submission" date="2021-02" db="EMBL/GenBank/DDBJ databases">
        <authorList>
            <person name="Dougan E. K."/>
            <person name="Rhodes N."/>
            <person name="Thang M."/>
            <person name="Chan C."/>
        </authorList>
    </citation>
    <scope>NUCLEOTIDE SEQUENCE</scope>
</reference>
<evidence type="ECO:0000256" key="1">
    <source>
        <dbReference type="ARBA" id="ARBA00022723"/>
    </source>
</evidence>
<dbReference type="SUPFAM" id="SSF57850">
    <property type="entry name" value="RING/U-box"/>
    <property type="match status" value="1"/>
</dbReference>
<proteinExistence type="predicted"/>
<feature type="domain" description="ZZ-type" evidence="5">
    <location>
        <begin position="139"/>
        <end position="180"/>
    </location>
</feature>